<dbReference type="FunFam" id="4.10.1000.10:FF:000003">
    <property type="entry name" value="Zinc finger CCCH domain-containing protein"/>
    <property type="match status" value="1"/>
</dbReference>
<feature type="zinc finger region" description="C3H1-type" evidence="6">
    <location>
        <begin position="139"/>
        <end position="167"/>
    </location>
</feature>
<feature type="region of interest" description="Disordered" evidence="7">
    <location>
        <begin position="179"/>
        <end position="206"/>
    </location>
</feature>
<dbReference type="GO" id="GO:0003729">
    <property type="term" value="F:mRNA binding"/>
    <property type="evidence" value="ECO:0007669"/>
    <property type="project" value="InterPro"/>
</dbReference>
<organism evidence="9 10">
    <name type="scientific">Coptis chinensis</name>
    <dbReference type="NCBI Taxonomy" id="261450"/>
    <lineage>
        <taxon>Eukaryota</taxon>
        <taxon>Viridiplantae</taxon>
        <taxon>Streptophyta</taxon>
        <taxon>Embryophyta</taxon>
        <taxon>Tracheophyta</taxon>
        <taxon>Spermatophyta</taxon>
        <taxon>Magnoliopsida</taxon>
        <taxon>Ranunculales</taxon>
        <taxon>Ranunculaceae</taxon>
        <taxon>Coptidoideae</taxon>
        <taxon>Coptis</taxon>
    </lineage>
</organism>
<keyword evidence="2" id="KW-0677">Repeat</keyword>
<dbReference type="GO" id="GO:0006355">
    <property type="term" value="P:regulation of DNA-templated transcription"/>
    <property type="evidence" value="ECO:0007669"/>
    <property type="project" value="UniProtKB-ARBA"/>
</dbReference>
<evidence type="ECO:0000256" key="7">
    <source>
        <dbReference type="SAM" id="MobiDB-lite"/>
    </source>
</evidence>
<dbReference type="FunFam" id="4.10.1000.10:FF:000016">
    <property type="entry name" value="Zinc finger CCCH domain-containing protein"/>
    <property type="match status" value="1"/>
</dbReference>
<feature type="region of interest" description="Disordered" evidence="7">
    <location>
        <begin position="35"/>
        <end position="57"/>
    </location>
</feature>
<evidence type="ECO:0000256" key="3">
    <source>
        <dbReference type="ARBA" id="ARBA00022771"/>
    </source>
</evidence>
<dbReference type="AlphaFoldDB" id="A0A835IAH3"/>
<reference evidence="9 10" key="1">
    <citation type="submission" date="2020-10" db="EMBL/GenBank/DDBJ databases">
        <title>The Coptis chinensis genome and diversification of protoberbering-type alkaloids.</title>
        <authorList>
            <person name="Wang B."/>
            <person name="Shu S."/>
            <person name="Song C."/>
            <person name="Liu Y."/>
        </authorList>
    </citation>
    <scope>NUCLEOTIDE SEQUENCE [LARGE SCALE GENOMIC DNA]</scope>
    <source>
        <strain evidence="9">HL-2020</strain>
        <tissue evidence="9">Leaf</tissue>
    </source>
</reference>
<name>A0A835IAH3_9MAGN</name>
<dbReference type="GO" id="GO:0003677">
    <property type="term" value="F:DNA binding"/>
    <property type="evidence" value="ECO:0007669"/>
    <property type="project" value="UniProtKB-KW"/>
</dbReference>
<dbReference type="Pfam" id="PF00642">
    <property type="entry name" value="zf-CCCH"/>
    <property type="match status" value="2"/>
</dbReference>
<comment type="caution">
    <text evidence="9">The sequence shown here is derived from an EMBL/GenBank/DDBJ whole genome shotgun (WGS) entry which is preliminary data.</text>
</comment>
<dbReference type="InterPro" id="IPR045877">
    <property type="entry name" value="ZFP36-like"/>
</dbReference>
<feature type="compositionally biased region" description="Basic and acidic residues" evidence="7">
    <location>
        <begin position="187"/>
        <end position="198"/>
    </location>
</feature>
<dbReference type="SUPFAM" id="SSF90229">
    <property type="entry name" value="CCCH zinc finger"/>
    <property type="match status" value="3"/>
</dbReference>
<dbReference type="GO" id="GO:0008270">
    <property type="term" value="F:zinc ion binding"/>
    <property type="evidence" value="ECO:0007669"/>
    <property type="project" value="UniProtKB-KW"/>
</dbReference>
<evidence type="ECO:0000256" key="6">
    <source>
        <dbReference type="PROSITE-ProRule" id="PRU00723"/>
    </source>
</evidence>
<evidence type="ECO:0000256" key="5">
    <source>
        <dbReference type="ARBA" id="ARBA00023125"/>
    </source>
</evidence>
<evidence type="ECO:0000256" key="2">
    <source>
        <dbReference type="ARBA" id="ARBA00022737"/>
    </source>
</evidence>
<dbReference type="PROSITE" id="PS50103">
    <property type="entry name" value="ZF_C3H1"/>
    <property type="match status" value="3"/>
</dbReference>
<evidence type="ECO:0000313" key="10">
    <source>
        <dbReference type="Proteomes" id="UP000631114"/>
    </source>
</evidence>
<dbReference type="EMBL" id="JADFTS010000003">
    <property type="protein sequence ID" value="KAF9613279.1"/>
    <property type="molecule type" value="Genomic_DNA"/>
</dbReference>
<dbReference type="InterPro" id="IPR000571">
    <property type="entry name" value="Znf_CCCH"/>
</dbReference>
<gene>
    <name evidence="9" type="ORF">IFM89_006778</name>
</gene>
<keyword evidence="1 6" id="KW-0479">Metal-binding</keyword>
<keyword evidence="10" id="KW-1185">Reference proteome</keyword>
<dbReference type="InterPro" id="IPR036855">
    <property type="entry name" value="Znf_CCCH_sf"/>
</dbReference>
<keyword evidence="4 6" id="KW-0862">Zinc</keyword>
<sequence>MTTPVLPPHFFQPTPFASSGDDSVGFWPEIPINNNDRPVPPLKRPRNSEATPLVPVPNHNMNLRIPLPPNPLANRRMNKLFFKTRLCEKFRQGTCPYGSSCHYAHGIEEMRKAPPNWQDIVASNGDDRMVNWEEDQNIINRMRLCRKFYNGEECPFGDRCNYRHEDPRKFRETSVISIRTTGPPIDDGPKTEQSDRSETVNSSVDGNWMNLKPASWKTKMCNKWETTGNCPFGDKCHFAHGQSELQKFGGHNEIEMGKVGVAPPKPLPSPANDASLDNTVAVASKKQVLEKFFSKWKGPEKISRIYADWIDDIPLVNQSPSKTEN</sequence>
<evidence type="ECO:0000256" key="4">
    <source>
        <dbReference type="ARBA" id="ARBA00022833"/>
    </source>
</evidence>
<keyword evidence="5" id="KW-0238">DNA-binding</keyword>
<dbReference type="Proteomes" id="UP000631114">
    <property type="component" value="Unassembled WGS sequence"/>
</dbReference>
<feature type="domain" description="C3H1-type" evidence="8">
    <location>
        <begin position="139"/>
        <end position="167"/>
    </location>
</feature>
<keyword evidence="3 6" id="KW-0863">Zinc-finger</keyword>
<evidence type="ECO:0000256" key="1">
    <source>
        <dbReference type="ARBA" id="ARBA00022723"/>
    </source>
</evidence>
<feature type="zinc finger region" description="C3H1-type" evidence="6">
    <location>
        <begin position="81"/>
        <end position="108"/>
    </location>
</feature>
<protein>
    <recommendedName>
        <fullName evidence="8">C3H1-type domain-containing protein</fullName>
    </recommendedName>
</protein>
<dbReference type="Gene3D" id="4.10.1000.10">
    <property type="entry name" value="Zinc finger, CCCH-type"/>
    <property type="match status" value="2"/>
</dbReference>
<dbReference type="PANTHER" id="PTHR12547:SF121">
    <property type="entry name" value="ZINC FINGER CCCH DOMAIN-CONTAINING PROTEIN 39"/>
    <property type="match status" value="1"/>
</dbReference>
<dbReference type="InterPro" id="IPR041367">
    <property type="entry name" value="Znf-CCCH_4"/>
</dbReference>
<feature type="domain" description="C3H1-type" evidence="8">
    <location>
        <begin position="81"/>
        <end position="108"/>
    </location>
</feature>
<evidence type="ECO:0000313" key="9">
    <source>
        <dbReference type="EMBL" id="KAF9613279.1"/>
    </source>
</evidence>
<feature type="zinc finger region" description="C3H1-type" evidence="6">
    <location>
        <begin position="215"/>
        <end position="243"/>
    </location>
</feature>
<accession>A0A835IAH3</accession>
<evidence type="ECO:0000259" key="8">
    <source>
        <dbReference type="PROSITE" id="PS50103"/>
    </source>
</evidence>
<dbReference type="OrthoDB" id="410307at2759"/>
<dbReference type="SMART" id="SM00356">
    <property type="entry name" value="ZnF_C3H1"/>
    <property type="match status" value="3"/>
</dbReference>
<dbReference type="Pfam" id="PF18044">
    <property type="entry name" value="zf-CCCH_4"/>
    <property type="match status" value="1"/>
</dbReference>
<feature type="domain" description="C3H1-type" evidence="8">
    <location>
        <begin position="215"/>
        <end position="243"/>
    </location>
</feature>
<dbReference type="PANTHER" id="PTHR12547">
    <property type="entry name" value="CCCH ZINC FINGER/TIS11-RELATED"/>
    <property type="match status" value="1"/>
</dbReference>
<proteinExistence type="predicted"/>